<evidence type="ECO:0000313" key="2">
    <source>
        <dbReference type="EMBL" id="PWZ41443.1"/>
    </source>
</evidence>
<dbReference type="EMBL" id="NCVQ01000003">
    <property type="protein sequence ID" value="PWZ41443.1"/>
    <property type="molecule type" value="Genomic_DNA"/>
</dbReference>
<organism evidence="2">
    <name type="scientific">Zea mays</name>
    <name type="common">Maize</name>
    <dbReference type="NCBI Taxonomy" id="4577"/>
    <lineage>
        <taxon>Eukaryota</taxon>
        <taxon>Viridiplantae</taxon>
        <taxon>Streptophyta</taxon>
        <taxon>Embryophyta</taxon>
        <taxon>Tracheophyta</taxon>
        <taxon>Spermatophyta</taxon>
        <taxon>Magnoliopsida</taxon>
        <taxon>Liliopsida</taxon>
        <taxon>Poales</taxon>
        <taxon>Poaceae</taxon>
        <taxon>PACMAD clade</taxon>
        <taxon>Panicoideae</taxon>
        <taxon>Andropogonodae</taxon>
        <taxon>Andropogoneae</taxon>
        <taxon>Tripsacinae</taxon>
        <taxon>Zea</taxon>
    </lineage>
</organism>
<comment type="caution">
    <text evidence="2">The sequence shown here is derived from an EMBL/GenBank/DDBJ whole genome shotgun (WGS) entry which is preliminary data.</text>
</comment>
<gene>
    <name evidence="2" type="ORF">Zm00014a_025711</name>
</gene>
<proteinExistence type="predicted"/>
<dbReference type="Proteomes" id="UP000251960">
    <property type="component" value="Chromosome 2"/>
</dbReference>
<dbReference type="AlphaFoldDB" id="A0A3L6G3V2"/>
<feature type="non-terminal residue" evidence="2">
    <location>
        <position position="1"/>
    </location>
</feature>
<sequence length="127" mass="13464">QSAAATNHRRPSRFPVAVLSTTVSSAPTSATRDAPQFPLPLPISVYPRSPAVLRAAAKVRHRRPGPPSRHCRHRGVPGARLEVRNLSRPLSTFVLLSAALNSSSELINAAAEPPSHEPHPSGAPVPT</sequence>
<protein>
    <submittedName>
        <fullName evidence="2">Uncharacterized protein</fullName>
    </submittedName>
</protein>
<accession>A0A3L6G3V2</accession>
<name>A0A3L6G3V2_MAIZE</name>
<feature type="region of interest" description="Disordered" evidence="1">
    <location>
        <begin position="107"/>
        <end position="127"/>
    </location>
</feature>
<evidence type="ECO:0000256" key="1">
    <source>
        <dbReference type="SAM" id="MobiDB-lite"/>
    </source>
</evidence>
<reference evidence="2" key="1">
    <citation type="journal article" date="2018" name="Nat. Genet.">
        <title>Extensive intraspecific gene order and gene structural variations between Mo17 and other maize genomes.</title>
        <authorList>
            <person name="Sun S."/>
            <person name="Zhou Y."/>
            <person name="Chen J."/>
            <person name="Shi J."/>
            <person name="Zhao H."/>
            <person name="Zhao H."/>
            <person name="Song W."/>
            <person name="Zhang M."/>
            <person name="Cui Y."/>
            <person name="Dong X."/>
            <person name="Liu H."/>
            <person name="Ma X."/>
            <person name="Jiao Y."/>
            <person name="Wang B."/>
            <person name="Wei X."/>
            <person name="Stein J.C."/>
            <person name="Glaubitz J.C."/>
            <person name="Lu F."/>
            <person name="Yu G."/>
            <person name="Liang C."/>
            <person name="Fengler K."/>
            <person name="Li B."/>
            <person name="Rafalski A."/>
            <person name="Schnable P.S."/>
            <person name="Ware D.H."/>
            <person name="Buckler E.S."/>
            <person name="Lai J."/>
        </authorList>
    </citation>
    <scope>NUCLEOTIDE SEQUENCE [LARGE SCALE GENOMIC DNA]</scope>
    <source>
        <tissue evidence="2">Seedling</tissue>
    </source>
</reference>